<name>A0A8J5V6M5_9HYME</name>
<gene>
    <name evidence="2" type="ORF">G9C98_007609</name>
</gene>
<reference evidence="2" key="1">
    <citation type="submission" date="2020-03" db="EMBL/GenBank/DDBJ databases">
        <authorList>
            <person name="Chebbi M.A."/>
            <person name="Drezen J.M."/>
        </authorList>
    </citation>
    <scope>NUCLEOTIDE SEQUENCE</scope>
    <source>
        <tissue evidence="2">Whole body</tissue>
    </source>
</reference>
<comment type="caution">
    <text evidence="2">The sequence shown here is derived from an EMBL/GenBank/DDBJ whole genome shotgun (WGS) entry which is preliminary data.</text>
</comment>
<feature type="region of interest" description="Disordered" evidence="1">
    <location>
        <begin position="32"/>
        <end position="54"/>
    </location>
</feature>
<dbReference type="PANTHER" id="PTHR13329:SF2">
    <property type="entry name" value="SMALL RIBOSOMAL SUBUNIT PROTEIN MS40"/>
    <property type="match status" value="1"/>
</dbReference>
<protein>
    <submittedName>
        <fullName evidence="2">Uncharacterized protein</fullName>
    </submittedName>
</protein>
<dbReference type="GO" id="GO:0032543">
    <property type="term" value="P:mitochondrial translation"/>
    <property type="evidence" value="ECO:0007669"/>
    <property type="project" value="InterPro"/>
</dbReference>
<proteinExistence type="predicted"/>
<dbReference type="PANTHER" id="PTHR13329">
    <property type="entry name" value="MITOCHONDRIAL RIBOSOMAL PROTEIN S18B"/>
    <property type="match status" value="1"/>
</dbReference>
<accession>A0A8J5V6M5</accession>
<dbReference type="GO" id="GO:0005739">
    <property type="term" value="C:mitochondrion"/>
    <property type="evidence" value="ECO:0007669"/>
    <property type="project" value="TreeGrafter"/>
</dbReference>
<dbReference type="Proteomes" id="UP000729913">
    <property type="component" value="Unassembled WGS sequence"/>
</dbReference>
<dbReference type="EMBL" id="JAAOIC020000067">
    <property type="protein sequence ID" value="KAG8034533.1"/>
    <property type="molecule type" value="Genomic_DNA"/>
</dbReference>
<reference evidence="2" key="2">
    <citation type="submission" date="2021-04" db="EMBL/GenBank/DDBJ databases">
        <title>Genome-wide patterns of bracovirus chromosomal integration into multiple host tissues during parasitism.</title>
        <authorList>
            <person name="Chebbi M.A.C."/>
        </authorList>
    </citation>
    <scope>NUCLEOTIDE SEQUENCE</scope>
    <source>
        <tissue evidence="2">Whole body</tissue>
    </source>
</reference>
<feature type="region of interest" description="Disordered" evidence="1">
    <location>
        <begin position="80"/>
        <end position="109"/>
    </location>
</feature>
<dbReference type="GO" id="GO:0003735">
    <property type="term" value="F:structural constituent of ribosome"/>
    <property type="evidence" value="ECO:0007669"/>
    <property type="project" value="InterPro"/>
</dbReference>
<evidence type="ECO:0000256" key="1">
    <source>
        <dbReference type="SAM" id="MobiDB-lite"/>
    </source>
</evidence>
<keyword evidence="3" id="KW-1185">Reference proteome</keyword>
<feature type="compositionally biased region" description="Basic residues" evidence="1">
    <location>
        <begin position="81"/>
        <end position="109"/>
    </location>
</feature>
<sequence length="109" mass="12446">MSFVITRLQEALRHGIINKVGVRCFSRGTAVFQEKSEAPNNEPPVDPAKDRRNPVPVETSIRYLASDAYKETYGSEPVWKPFRRNHKGAIPPKKTRRTCIKNKHLSKTT</sequence>
<organism evidence="2 3">
    <name type="scientific">Cotesia typhae</name>
    <dbReference type="NCBI Taxonomy" id="2053667"/>
    <lineage>
        <taxon>Eukaryota</taxon>
        <taxon>Metazoa</taxon>
        <taxon>Ecdysozoa</taxon>
        <taxon>Arthropoda</taxon>
        <taxon>Hexapoda</taxon>
        <taxon>Insecta</taxon>
        <taxon>Pterygota</taxon>
        <taxon>Neoptera</taxon>
        <taxon>Endopterygota</taxon>
        <taxon>Hymenoptera</taxon>
        <taxon>Apocrita</taxon>
        <taxon>Ichneumonoidea</taxon>
        <taxon>Braconidae</taxon>
        <taxon>Microgastrinae</taxon>
        <taxon>Cotesia</taxon>
    </lineage>
</organism>
<dbReference type="AlphaFoldDB" id="A0A8J5V6M5"/>
<dbReference type="InterPro" id="IPR040054">
    <property type="entry name" value="MRPS18B"/>
</dbReference>
<evidence type="ECO:0000313" key="3">
    <source>
        <dbReference type="Proteomes" id="UP000729913"/>
    </source>
</evidence>
<evidence type="ECO:0000313" key="2">
    <source>
        <dbReference type="EMBL" id="KAG8034533.1"/>
    </source>
</evidence>
<dbReference type="OrthoDB" id="21463at2759"/>